<accession>A0ABW4BCG0</accession>
<dbReference type="EMBL" id="JBHTMO010000036">
    <property type="protein sequence ID" value="MFD1393955.1"/>
    <property type="molecule type" value="Genomic_DNA"/>
</dbReference>
<dbReference type="RefSeq" id="WP_225418979.1">
    <property type="nucleotide sequence ID" value="NZ_JBHTMO010000036.1"/>
</dbReference>
<organism evidence="4 5">
    <name type="scientific">Lacticaseibacillus jixianensis</name>
    <dbReference type="NCBI Taxonomy" id="2486012"/>
    <lineage>
        <taxon>Bacteria</taxon>
        <taxon>Bacillati</taxon>
        <taxon>Bacillota</taxon>
        <taxon>Bacilli</taxon>
        <taxon>Lactobacillales</taxon>
        <taxon>Lactobacillaceae</taxon>
        <taxon>Lacticaseibacillus</taxon>
    </lineage>
</organism>
<keyword evidence="2" id="KW-0812">Transmembrane</keyword>
<name>A0ABW4BCG0_9LACO</name>
<feature type="compositionally biased region" description="Low complexity" evidence="1">
    <location>
        <begin position="174"/>
        <end position="189"/>
    </location>
</feature>
<keyword evidence="2" id="KW-1133">Transmembrane helix</keyword>
<feature type="compositionally biased region" description="Polar residues" evidence="1">
    <location>
        <begin position="156"/>
        <end position="173"/>
    </location>
</feature>
<sequence>MTIRHTKKPLPQTQFAVTKLDNDWTKSVGDPVTYTTGEQATDALHPLAPGKYEIHESVSPSGYQKDQKSYYIELRQNLQTGDEGATAEWFQYDSDKKTTTPVSANDPQDTGFYVEADTPNILHFKQFDKPATWSLNLHKQATDTDEPLAGATFQLTSVTSPSDSDGATSSPELSSSSSSSNASSSDANDSVKATNDALITDNKGALPTQTGLKLGQLYRLTETDAPAGYQKLKEPIYLKDGVLVDDKGDKLTTDPKNVSIKTDSPDTSYTLTVKDDPERILPHTGGLGPRDYLVFALCMLGAAICLLLLVKLKRQEVSDHD</sequence>
<feature type="domain" description="SpaA-like prealbumin fold" evidence="3">
    <location>
        <begin position="5"/>
        <end position="77"/>
    </location>
</feature>
<reference evidence="5" key="1">
    <citation type="journal article" date="2019" name="Int. J. Syst. Evol. Microbiol.">
        <title>The Global Catalogue of Microorganisms (GCM) 10K type strain sequencing project: providing services to taxonomists for standard genome sequencing and annotation.</title>
        <authorList>
            <consortium name="The Broad Institute Genomics Platform"/>
            <consortium name="The Broad Institute Genome Sequencing Center for Infectious Disease"/>
            <person name="Wu L."/>
            <person name="Ma J."/>
        </authorList>
    </citation>
    <scope>NUCLEOTIDE SEQUENCE [LARGE SCALE GENOMIC DNA]</scope>
    <source>
        <strain evidence="5">CCM 8911</strain>
    </source>
</reference>
<proteinExistence type="predicted"/>
<gene>
    <name evidence="4" type="ORF">ACFQ3L_10300</name>
</gene>
<comment type="caution">
    <text evidence="4">The sequence shown here is derived from an EMBL/GenBank/DDBJ whole genome shotgun (WGS) entry which is preliminary data.</text>
</comment>
<feature type="region of interest" description="Disordered" evidence="1">
    <location>
        <begin position="156"/>
        <end position="189"/>
    </location>
</feature>
<evidence type="ECO:0000259" key="3">
    <source>
        <dbReference type="Pfam" id="PF17802"/>
    </source>
</evidence>
<evidence type="ECO:0000256" key="1">
    <source>
        <dbReference type="SAM" id="MobiDB-lite"/>
    </source>
</evidence>
<dbReference type="Proteomes" id="UP001597249">
    <property type="component" value="Unassembled WGS sequence"/>
</dbReference>
<evidence type="ECO:0000313" key="5">
    <source>
        <dbReference type="Proteomes" id="UP001597249"/>
    </source>
</evidence>
<dbReference type="InterPro" id="IPR013783">
    <property type="entry name" value="Ig-like_fold"/>
</dbReference>
<keyword evidence="5" id="KW-1185">Reference proteome</keyword>
<protein>
    <submittedName>
        <fullName evidence="4">Prealbumin-like fold domain-containing protein</fullName>
    </submittedName>
</protein>
<feature type="domain" description="SpaA-like prealbumin fold" evidence="3">
    <location>
        <begin position="134"/>
        <end position="238"/>
    </location>
</feature>
<feature type="transmembrane region" description="Helical" evidence="2">
    <location>
        <begin position="292"/>
        <end position="310"/>
    </location>
</feature>
<keyword evidence="2" id="KW-0472">Membrane</keyword>
<dbReference type="InterPro" id="IPR041033">
    <property type="entry name" value="SpaA_PFL_dom_1"/>
</dbReference>
<dbReference type="Gene3D" id="2.60.40.10">
    <property type="entry name" value="Immunoglobulins"/>
    <property type="match status" value="2"/>
</dbReference>
<evidence type="ECO:0000256" key="2">
    <source>
        <dbReference type="SAM" id="Phobius"/>
    </source>
</evidence>
<evidence type="ECO:0000313" key="4">
    <source>
        <dbReference type="EMBL" id="MFD1393955.1"/>
    </source>
</evidence>
<dbReference type="Pfam" id="PF17802">
    <property type="entry name" value="SpaA"/>
    <property type="match status" value="2"/>
</dbReference>